<evidence type="ECO:0000259" key="2">
    <source>
        <dbReference type="Pfam" id="PF21683"/>
    </source>
</evidence>
<dbReference type="Gene3D" id="3.55.50.10">
    <property type="entry name" value="Baseplate protein-like domains"/>
    <property type="match status" value="1"/>
</dbReference>
<comment type="caution">
    <text evidence="5">The sequence shown here is derived from an EMBL/GenBank/DDBJ whole genome shotgun (WGS) entry which is preliminary data.</text>
</comment>
<protein>
    <recommendedName>
        <fullName evidence="7">Phage tail protein</fullName>
    </recommendedName>
</protein>
<dbReference type="InterPro" id="IPR049354">
    <property type="entry name" value="GpP-like_N"/>
</dbReference>
<evidence type="ECO:0008006" key="7">
    <source>
        <dbReference type="Google" id="ProtNLM"/>
    </source>
</evidence>
<evidence type="ECO:0000259" key="3">
    <source>
        <dbReference type="Pfam" id="PF21929"/>
    </source>
</evidence>
<proteinExistence type="predicted"/>
<dbReference type="InterPro" id="IPR026276">
    <property type="entry name" value="Baseplate_GpP"/>
</dbReference>
<evidence type="ECO:0000256" key="1">
    <source>
        <dbReference type="SAM" id="MobiDB-lite"/>
    </source>
</evidence>
<feature type="domain" description="Baseplate hub protein gp44/GpP-like second" evidence="4">
    <location>
        <begin position="98"/>
        <end position="180"/>
    </location>
</feature>
<evidence type="ECO:0000313" key="6">
    <source>
        <dbReference type="Proteomes" id="UP000287401"/>
    </source>
</evidence>
<dbReference type="RefSeq" id="WP_125998191.1">
    <property type="nucleotide sequence ID" value="NZ_QRAL01000009.1"/>
</dbReference>
<dbReference type="InterPro" id="IPR023399">
    <property type="entry name" value="Baseplate-like_2-layer_sand"/>
</dbReference>
<feature type="region of interest" description="Disordered" evidence="1">
    <location>
        <begin position="217"/>
        <end position="236"/>
    </location>
</feature>
<dbReference type="Pfam" id="PF21683">
    <property type="entry name" value="GpP-like_1st"/>
    <property type="match status" value="1"/>
</dbReference>
<dbReference type="InterPro" id="IPR053981">
    <property type="entry name" value="Gp44/GpP-like_2nd"/>
</dbReference>
<dbReference type="Pfam" id="PF21929">
    <property type="entry name" value="GpP_4th"/>
    <property type="match status" value="1"/>
</dbReference>
<dbReference type="InterPro" id="IPR053982">
    <property type="entry name" value="Gp44/GpP-like_C"/>
</dbReference>
<dbReference type="Gene3D" id="3.30.1920.10">
    <property type="entry name" value="Baseplate protein-like domains - 2 layer sandwich fold"/>
    <property type="match status" value="1"/>
</dbReference>
<name>A0A430BX01_SPHYA</name>
<organism evidence="5 6">
    <name type="scientific">Sphingobium yanoikuyae</name>
    <name type="common">Sphingomonas yanoikuyae</name>
    <dbReference type="NCBI Taxonomy" id="13690"/>
    <lineage>
        <taxon>Bacteria</taxon>
        <taxon>Pseudomonadati</taxon>
        <taxon>Pseudomonadota</taxon>
        <taxon>Alphaproteobacteria</taxon>
        <taxon>Sphingomonadales</taxon>
        <taxon>Sphingomonadaceae</taxon>
        <taxon>Sphingobium</taxon>
    </lineage>
</organism>
<evidence type="ECO:0000313" key="5">
    <source>
        <dbReference type="EMBL" id="RSU57187.1"/>
    </source>
</evidence>
<reference evidence="5 6" key="1">
    <citation type="submission" date="2018-07" db="EMBL/GenBank/DDBJ databases">
        <title>Genomic and Epidemiologic Investigation of an Indolent Hospital Outbreak.</title>
        <authorList>
            <person name="Johnson R.C."/>
            <person name="Deming C."/>
            <person name="Conlan S."/>
            <person name="Zellmer C.J."/>
            <person name="Michelin A.V."/>
            <person name="Lee-Lin S."/>
            <person name="Thomas P.J."/>
            <person name="Park M."/>
            <person name="Weingarten R.A."/>
            <person name="Less J."/>
            <person name="Dekker J.P."/>
            <person name="Frank K.M."/>
            <person name="Musser K.A."/>
            <person name="Mcquiston J.R."/>
            <person name="Henderson D.K."/>
            <person name="Lau A.F."/>
            <person name="Palmore T.N."/>
            <person name="Segre J.A."/>
        </authorList>
    </citation>
    <scope>NUCLEOTIDE SEQUENCE [LARGE SCALE GENOMIC DNA]</scope>
    <source>
        <strain evidence="5 6">SK-NIH.Env6_1116</strain>
    </source>
</reference>
<gene>
    <name evidence="5" type="ORF">DAH51_10265</name>
</gene>
<dbReference type="Proteomes" id="UP000287401">
    <property type="component" value="Unassembled WGS sequence"/>
</dbReference>
<dbReference type="Pfam" id="PF22255">
    <property type="entry name" value="Gp44-like_2nd"/>
    <property type="match status" value="1"/>
</dbReference>
<sequence>MADLPDLSEKVELAIGGKLFGGWTGVSVSLALDAISGAFSLSLATKDDASGAPIAIAPDDRCQLRIAGEVVIDGWVDAVAPSISAQEHRVQVDGRDKTGDLADCSAIYKAGSWSNAKLETIAAALVRPFGISVTAQASTGAAIRKFAIQQGETVQAAIERLLRFRGLIAVASATGDLIITTPATGAPIAALELGINIKSANGRRDHRERFSDYVVKGQAQGDDQRHGKAASQVRGEAKDAGVRRYRPLLIVAEDQADTASAVTRAKFEAGVRAGRSKGVEIVVAGWRVAPKGQLWRPNLRVRVKCAPAGFPDDVLLITAVVLRKDSEGTTATLTCAPPEAMAQLVEKEGK</sequence>
<feature type="domain" description="Baseplate hub protein gp44/GpP-like C-terminal" evidence="3">
    <location>
        <begin position="258"/>
        <end position="341"/>
    </location>
</feature>
<accession>A0A430BX01</accession>
<evidence type="ECO:0000259" key="4">
    <source>
        <dbReference type="Pfam" id="PF22255"/>
    </source>
</evidence>
<dbReference type="AlphaFoldDB" id="A0A430BX01"/>
<dbReference type="SUPFAM" id="SSF69279">
    <property type="entry name" value="Phage tail proteins"/>
    <property type="match status" value="2"/>
</dbReference>
<dbReference type="Gene3D" id="2.30.300.10">
    <property type="entry name" value="Baseplate protein-like domain - beta roll fold"/>
    <property type="match status" value="1"/>
</dbReference>
<feature type="domain" description="Baseplate hub protein gp44-like N-terminal" evidence="2">
    <location>
        <begin position="10"/>
        <end position="96"/>
    </location>
</feature>
<dbReference type="EMBL" id="QRAL01000009">
    <property type="protein sequence ID" value="RSU57187.1"/>
    <property type="molecule type" value="Genomic_DNA"/>
</dbReference>
<dbReference type="PIRSF" id="PIRSF004440">
    <property type="entry name" value="GpP"/>
    <property type="match status" value="1"/>
</dbReference>